<dbReference type="InterPro" id="IPR056642">
    <property type="entry name" value="DUF7740"/>
</dbReference>
<accession>A0A379VMR2</accession>
<protein>
    <recommendedName>
        <fullName evidence="1">DUF7740 domain-containing protein</fullName>
    </recommendedName>
</protein>
<organism evidence="2 3">
    <name type="scientific">Salmonella enterica I</name>
    <dbReference type="NCBI Taxonomy" id="59201"/>
    <lineage>
        <taxon>Bacteria</taxon>
        <taxon>Pseudomonadati</taxon>
        <taxon>Pseudomonadota</taxon>
        <taxon>Gammaproteobacteria</taxon>
        <taxon>Enterobacterales</taxon>
        <taxon>Enterobacteriaceae</taxon>
        <taxon>Salmonella</taxon>
    </lineage>
</organism>
<dbReference type="Pfam" id="PF24886">
    <property type="entry name" value="DUF7740"/>
    <property type="match status" value="1"/>
</dbReference>
<reference evidence="2 3" key="1">
    <citation type="submission" date="2018-06" db="EMBL/GenBank/DDBJ databases">
        <authorList>
            <consortium name="Pathogen Informatics"/>
            <person name="Doyle S."/>
        </authorList>
    </citation>
    <scope>NUCLEOTIDE SEQUENCE [LARGE SCALE GENOMIC DNA]</scope>
    <source>
        <strain evidence="2 3">NCTC8256</strain>
    </source>
</reference>
<evidence type="ECO:0000313" key="2">
    <source>
        <dbReference type="EMBL" id="SUH08057.1"/>
    </source>
</evidence>
<sequence length="88" mass="10020">MTDISREVCEEYLDALVTVELSVRFAQLEDRKINATIRATVTELLKRIRDKKIRAIFAGLARQPFPDGALKMMRRQLDSLVGEPVCAQ</sequence>
<feature type="domain" description="DUF7740" evidence="1">
    <location>
        <begin position="10"/>
        <end position="78"/>
    </location>
</feature>
<name>A0A379VMR2_SALET</name>
<gene>
    <name evidence="2" type="ORF">NCTC8256_01978</name>
</gene>
<dbReference type="EMBL" id="UGXR01000001">
    <property type="protein sequence ID" value="SUH08057.1"/>
    <property type="molecule type" value="Genomic_DNA"/>
</dbReference>
<evidence type="ECO:0000259" key="1">
    <source>
        <dbReference type="Pfam" id="PF24886"/>
    </source>
</evidence>
<evidence type="ECO:0000313" key="3">
    <source>
        <dbReference type="Proteomes" id="UP000254346"/>
    </source>
</evidence>
<proteinExistence type="predicted"/>
<dbReference type="Proteomes" id="UP000254346">
    <property type="component" value="Unassembled WGS sequence"/>
</dbReference>
<dbReference type="AlphaFoldDB" id="A0A379VMR2"/>